<name>A0ABD6FGU1_9PSEU</name>
<dbReference type="InterPro" id="IPR023296">
    <property type="entry name" value="Glyco_hydro_beta-prop_sf"/>
</dbReference>
<sequence length="496" mass="53883">MTLAVLSGCDDGSSEALPAQSPASPLHGQQPRQHPAQQQVEPKLKLRAVNHRQSPGVVAAGWADAPYNYGPTVMVEGDRKRMWWCSQYGAAKPAGDDILYGEARTLDGPFRDASGTQGPKAVFSGSRRGFDAKHTCDPSVIKVDGVYYLYYTGARNDDHNFGNAIGVATSRDGITWRRANGGKPIVTPSHGRKRDNAYGVGQPSAVYLDGWFYLMFTDTTAEAAGWNGAGQFLLRSRDPRFNSGVEALAPTGFKPVPNTAAPRESSLVDAFSADLMWVDVLDAFAIAHQTKAGTTLTFWDRHFTVNPFPPVSIRGPWREGPGLVRTAHGHAPLSEDDPCGTVPLDVIRATQNSEAPTDMRHFGMDLEGARGCQDPQRALRILDGYTFPSPERTMDLVTNGKLIRVDRRSVAEVLARHVLEERPADLPELPVAARLRAGAPILQSPDNKAGMLLEDKRLWLVPDQRLVSKLAQLNGSKSRTVSDNAWSAHPHGGSLG</sequence>
<feature type="compositionally biased region" description="Low complexity" evidence="1">
    <location>
        <begin position="29"/>
        <end position="39"/>
    </location>
</feature>
<reference evidence="2 3" key="1">
    <citation type="journal article" date="2021" name="BMC Genomics">
        <title>Genome-resolved metagenome and metatranscriptome analyses of thermophilic composting reveal key bacterial players and their metabolic interactions.</title>
        <authorList>
            <person name="Braga L.P.P."/>
            <person name="Pereira R.V."/>
            <person name="Martins L.F."/>
            <person name="Moura L.M.S."/>
            <person name="Sanchez F.B."/>
            <person name="Patane J.S.L."/>
            <person name="da Silva A.M."/>
            <person name="Setubal J.C."/>
        </authorList>
    </citation>
    <scope>NUCLEOTIDE SEQUENCE [LARGE SCALE GENOMIC DNA]</scope>
    <source>
        <strain evidence="2">ZC4RG45</strain>
    </source>
</reference>
<comment type="caution">
    <text evidence="2">The sequence shown here is derived from an EMBL/GenBank/DDBJ whole genome shotgun (WGS) entry which is preliminary data.</text>
</comment>
<proteinExistence type="predicted"/>
<gene>
    <name evidence="2" type="ORF">DIU77_009800</name>
</gene>
<dbReference type="AlphaFoldDB" id="A0ABD6FGU1"/>
<organism evidence="2 3">
    <name type="scientific">Thermocrispum agreste</name>
    <dbReference type="NCBI Taxonomy" id="37925"/>
    <lineage>
        <taxon>Bacteria</taxon>
        <taxon>Bacillati</taxon>
        <taxon>Actinomycetota</taxon>
        <taxon>Actinomycetes</taxon>
        <taxon>Pseudonocardiales</taxon>
        <taxon>Pseudonocardiaceae</taxon>
        <taxon>Thermocrispum</taxon>
    </lineage>
</organism>
<evidence type="ECO:0000313" key="3">
    <source>
        <dbReference type="Proteomes" id="UP000249324"/>
    </source>
</evidence>
<feature type="region of interest" description="Disordered" evidence="1">
    <location>
        <begin position="1"/>
        <end position="39"/>
    </location>
</feature>
<dbReference type="Gene3D" id="2.115.10.20">
    <property type="entry name" value="Glycosyl hydrolase domain, family 43"/>
    <property type="match status" value="2"/>
</dbReference>
<dbReference type="Proteomes" id="UP000249324">
    <property type="component" value="Unassembled WGS sequence"/>
</dbReference>
<accession>A0ABD6FGU1</accession>
<evidence type="ECO:0000313" key="2">
    <source>
        <dbReference type="EMBL" id="MFO7192521.1"/>
    </source>
</evidence>
<evidence type="ECO:0000256" key="1">
    <source>
        <dbReference type="SAM" id="MobiDB-lite"/>
    </source>
</evidence>
<dbReference type="EMBL" id="QGUI02000106">
    <property type="protein sequence ID" value="MFO7192521.1"/>
    <property type="molecule type" value="Genomic_DNA"/>
</dbReference>
<dbReference type="SUPFAM" id="SSF75005">
    <property type="entry name" value="Arabinanase/levansucrase/invertase"/>
    <property type="match status" value="1"/>
</dbReference>
<protein>
    <submittedName>
        <fullName evidence="2">Beta-xylosidase</fullName>
    </submittedName>
</protein>